<dbReference type="InterPro" id="IPR008978">
    <property type="entry name" value="HSP20-like_chaperone"/>
</dbReference>
<feature type="domain" description="SGS" evidence="1">
    <location>
        <begin position="125"/>
        <end position="212"/>
    </location>
</feature>
<dbReference type="InterPro" id="IPR007052">
    <property type="entry name" value="CS_dom"/>
</dbReference>
<dbReference type="InterPro" id="IPR044563">
    <property type="entry name" value="Sgt1-like"/>
</dbReference>
<evidence type="ECO:0000313" key="3">
    <source>
        <dbReference type="EMBL" id="MFH4983695.1"/>
    </source>
</evidence>
<dbReference type="Pfam" id="PF05002">
    <property type="entry name" value="SGS"/>
    <property type="match status" value="1"/>
</dbReference>
<dbReference type="Proteomes" id="UP001608902">
    <property type="component" value="Unassembled WGS sequence"/>
</dbReference>
<evidence type="ECO:0000313" key="4">
    <source>
        <dbReference type="Proteomes" id="UP001608902"/>
    </source>
</evidence>
<gene>
    <name evidence="3" type="ORF">AB6A40_010404</name>
</gene>
<dbReference type="SUPFAM" id="SSF49764">
    <property type="entry name" value="HSP20-like chaperones"/>
    <property type="match status" value="1"/>
</dbReference>
<sequence>MKDGMAKCVQSFCKDICESWKVLINFQYKICLEQNMPLPRFDFYQTQSQVILTILKKGLTLDQCKAVYNDGHLRILASDEPIFEGDLLHPVDPDQFRLTCTPSKVEVTMAKVIGELWESLTKKNEEKSTVSAPKNWSAVEKEAEELEEQEKDSVDKMFQKIYSNASDDVKRAMIKSYTESGGTVLSTNWNEIKKKKTEVKPPEGMEYKRYES</sequence>
<dbReference type="PROSITE" id="PS51203">
    <property type="entry name" value="CS"/>
    <property type="match status" value="1"/>
</dbReference>
<proteinExistence type="predicted"/>
<dbReference type="Pfam" id="PF04969">
    <property type="entry name" value="CS"/>
    <property type="match status" value="1"/>
</dbReference>
<evidence type="ECO:0000259" key="1">
    <source>
        <dbReference type="PROSITE" id="PS51048"/>
    </source>
</evidence>
<dbReference type="InterPro" id="IPR007699">
    <property type="entry name" value="SGS_dom"/>
</dbReference>
<name>A0ABD6EW20_9BILA</name>
<dbReference type="AlphaFoldDB" id="A0ABD6EW20"/>
<reference evidence="3 4" key="1">
    <citation type="submission" date="2024-08" db="EMBL/GenBank/DDBJ databases">
        <title>Gnathostoma spinigerum genome.</title>
        <authorList>
            <person name="Gonzalez-Bertolin B."/>
            <person name="Monzon S."/>
            <person name="Zaballos A."/>
            <person name="Jimenez P."/>
            <person name="Dekumyoy P."/>
            <person name="Varona S."/>
            <person name="Cuesta I."/>
            <person name="Sumanam S."/>
            <person name="Adisakwattana P."/>
            <person name="Gasser R.B."/>
            <person name="Hernandez-Gonzalez A."/>
            <person name="Young N.D."/>
            <person name="Perteguer M.J."/>
        </authorList>
    </citation>
    <scope>NUCLEOTIDE SEQUENCE [LARGE SCALE GENOMIC DNA]</scope>
    <source>
        <strain evidence="3">AL3</strain>
        <tissue evidence="3">Liver</tissue>
    </source>
</reference>
<dbReference type="CDD" id="cd06466">
    <property type="entry name" value="p23_CS_SGT1_like"/>
    <property type="match status" value="1"/>
</dbReference>
<comment type="caution">
    <text evidence="3">The sequence shown here is derived from an EMBL/GenBank/DDBJ whole genome shotgun (WGS) entry which is preliminary data.</text>
</comment>
<evidence type="ECO:0000259" key="2">
    <source>
        <dbReference type="PROSITE" id="PS51203"/>
    </source>
</evidence>
<dbReference type="EMBL" id="JBGFUD010013332">
    <property type="protein sequence ID" value="MFH4983695.1"/>
    <property type="molecule type" value="Genomic_DNA"/>
</dbReference>
<dbReference type="Gene3D" id="2.60.40.790">
    <property type="match status" value="1"/>
</dbReference>
<protein>
    <submittedName>
        <fullName evidence="3">Uncharacterized protein</fullName>
    </submittedName>
</protein>
<accession>A0ABD6EW20</accession>
<dbReference type="PROSITE" id="PS51048">
    <property type="entry name" value="SGS"/>
    <property type="match status" value="1"/>
</dbReference>
<dbReference type="PANTHER" id="PTHR45862">
    <property type="entry name" value="PROTEIN SGT1 HOMOLOG"/>
    <property type="match status" value="1"/>
</dbReference>
<organism evidence="3 4">
    <name type="scientific">Gnathostoma spinigerum</name>
    <dbReference type="NCBI Taxonomy" id="75299"/>
    <lineage>
        <taxon>Eukaryota</taxon>
        <taxon>Metazoa</taxon>
        <taxon>Ecdysozoa</taxon>
        <taxon>Nematoda</taxon>
        <taxon>Chromadorea</taxon>
        <taxon>Rhabditida</taxon>
        <taxon>Spirurina</taxon>
        <taxon>Gnathostomatomorpha</taxon>
        <taxon>Gnathostomatoidea</taxon>
        <taxon>Gnathostomatidae</taxon>
        <taxon>Gnathostoma</taxon>
    </lineage>
</organism>
<feature type="domain" description="CS" evidence="2">
    <location>
        <begin position="36"/>
        <end position="121"/>
    </location>
</feature>
<keyword evidence="4" id="KW-1185">Reference proteome</keyword>